<dbReference type="AlphaFoldDB" id="A0A1Q8X5R7"/>
<accession>A0A1Q8X5R7</accession>
<sequence>MGRSASVRGHVMRSGSNSRGDRLLRERRACAQRYAHRCRGLALYRHRQQQHAGAMGMEDEDMVRMTVLTIMGPP</sequence>
<gene>
    <name evidence="2" type="ORF">BKH15_09380</name>
</gene>
<evidence type="ECO:0000256" key="1">
    <source>
        <dbReference type="SAM" id="MobiDB-lite"/>
    </source>
</evidence>
<feature type="region of interest" description="Disordered" evidence="1">
    <location>
        <begin position="1"/>
        <end position="23"/>
    </location>
</feature>
<organism evidence="2 3">
    <name type="scientific">Actinomyces oris</name>
    <dbReference type="NCBI Taxonomy" id="544580"/>
    <lineage>
        <taxon>Bacteria</taxon>
        <taxon>Bacillati</taxon>
        <taxon>Actinomycetota</taxon>
        <taxon>Actinomycetes</taxon>
        <taxon>Actinomycetales</taxon>
        <taxon>Actinomycetaceae</taxon>
        <taxon>Actinomyces</taxon>
    </lineage>
</organism>
<dbReference type="Proteomes" id="UP000186769">
    <property type="component" value="Unassembled WGS sequence"/>
</dbReference>
<evidence type="ECO:0000313" key="2">
    <source>
        <dbReference type="EMBL" id="OLO75673.1"/>
    </source>
</evidence>
<reference evidence="2 3" key="1">
    <citation type="submission" date="2016-12" db="EMBL/GenBank/DDBJ databases">
        <title>Genomic comparison of strains in the 'Actinomyces naeslundii' group.</title>
        <authorList>
            <person name="Mughal S.R."/>
            <person name="Do T."/>
            <person name="Gilbert S.C."/>
            <person name="Witherden E.A."/>
            <person name="Didelot X."/>
            <person name="Beighton D."/>
        </authorList>
    </citation>
    <scope>NUCLEOTIDE SEQUENCE [LARGE SCALE GENOMIC DNA]</scope>
    <source>
        <strain evidence="2 3">G53E</strain>
    </source>
</reference>
<comment type="caution">
    <text evidence="2">The sequence shown here is derived from an EMBL/GenBank/DDBJ whole genome shotgun (WGS) entry which is preliminary data.</text>
</comment>
<proteinExistence type="predicted"/>
<dbReference type="EMBL" id="MSKW01000018">
    <property type="protein sequence ID" value="OLO75673.1"/>
    <property type="molecule type" value="Genomic_DNA"/>
</dbReference>
<evidence type="ECO:0000313" key="3">
    <source>
        <dbReference type="Proteomes" id="UP000186769"/>
    </source>
</evidence>
<name>A0A1Q8X5R7_9ACTO</name>
<protein>
    <submittedName>
        <fullName evidence="2">Uncharacterized protein</fullName>
    </submittedName>
</protein>